<protein>
    <submittedName>
        <fullName evidence="8">FAD-binding protein</fullName>
    </submittedName>
</protein>
<evidence type="ECO:0000256" key="5">
    <source>
        <dbReference type="ARBA" id="ARBA00023002"/>
    </source>
</evidence>
<dbReference type="EMBL" id="WTYN01000001">
    <property type="protein sequence ID" value="MXO62118.1"/>
    <property type="molecule type" value="Genomic_DNA"/>
</dbReference>
<feature type="region of interest" description="Disordered" evidence="6">
    <location>
        <begin position="443"/>
        <end position="482"/>
    </location>
</feature>
<dbReference type="InterPro" id="IPR006094">
    <property type="entry name" value="Oxid_FAD_bind_N"/>
</dbReference>
<name>A0A844YGD4_9SPHN</name>
<dbReference type="Gene3D" id="3.30.465.10">
    <property type="match status" value="1"/>
</dbReference>
<dbReference type="Proteomes" id="UP000445582">
    <property type="component" value="Unassembled WGS sequence"/>
</dbReference>
<keyword evidence="9" id="KW-1185">Reference proteome</keyword>
<comment type="caution">
    <text evidence="8">The sequence shown here is derived from an EMBL/GenBank/DDBJ whole genome shotgun (WGS) entry which is preliminary data.</text>
</comment>
<dbReference type="GO" id="GO:0016491">
    <property type="term" value="F:oxidoreductase activity"/>
    <property type="evidence" value="ECO:0007669"/>
    <property type="project" value="UniProtKB-KW"/>
</dbReference>
<keyword evidence="4" id="KW-0274">FAD</keyword>
<comment type="similarity">
    <text evidence="2">Belongs to the oxygen-dependent FAD-linked oxidoreductase family.</text>
</comment>
<keyword evidence="3" id="KW-0285">Flavoprotein</keyword>
<feature type="compositionally biased region" description="Basic and acidic residues" evidence="6">
    <location>
        <begin position="461"/>
        <end position="482"/>
    </location>
</feature>
<dbReference type="PANTHER" id="PTHR42973">
    <property type="entry name" value="BINDING OXIDOREDUCTASE, PUTATIVE (AFU_ORTHOLOGUE AFUA_1G17690)-RELATED"/>
    <property type="match status" value="1"/>
</dbReference>
<evidence type="ECO:0000256" key="6">
    <source>
        <dbReference type="SAM" id="MobiDB-lite"/>
    </source>
</evidence>
<dbReference type="InterPro" id="IPR050416">
    <property type="entry name" value="FAD-linked_Oxidoreductase"/>
</dbReference>
<evidence type="ECO:0000259" key="7">
    <source>
        <dbReference type="PROSITE" id="PS51387"/>
    </source>
</evidence>
<evidence type="ECO:0000256" key="3">
    <source>
        <dbReference type="ARBA" id="ARBA00022630"/>
    </source>
</evidence>
<evidence type="ECO:0000313" key="9">
    <source>
        <dbReference type="Proteomes" id="UP000445582"/>
    </source>
</evidence>
<dbReference type="AlphaFoldDB" id="A0A844YGD4"/>
<dbReference type="PROSITE" id="PS51387">
    <property type="entry name" value="FAD_PCMH"/>
    <property type="match status" value="1"/>
</dbReference>
<dbReference type="RefSeq" id="WP_160671606.1">
    <property type="nucleotide sequence ID" value="NZ_WTYN01000001.1"/>
</dbReference>
<proteinExistence type="inferred from homology"/>
<dbReference type="InterPro" id="IPR012951">
    <property type="entry name" value="BBE"/>
</dbReference>
<dbReference type="GO" id="GO:0071949">
    <property type="term" value="F:FAD binding"/>
    <property type="evidence" value="ECO:0007669"/>
    <property type="project" value="InterPro"/>
</dbReference>
<dbReference type="OrthoDB" id="9775082at2"/>
<dbReference type="Gene3D" id="3.40.462.20">
    <property type="match status" value="1"/>
</dbReference>
<evidence type="ECO:0000256" key="2">
    <source>
        <dbReference type="ARBA" id="ARBA00005466"/>
    </source>
</evidence>
<dbReference type="InterPro" id="IPR016167">
    <property type="entry name" value="FAD-bd_PCMH_sub1"/>
</dbReference>
<dbReference type="InterPro" id="IPR036318">
    <property type="entry name" value="FAD-bd_PCMH-like_sf"/>
</dbReference>
<dbReference type="SUPFAM" id="SSF56176">
    <property type="entry name" value="FAD-binding/transporter-associated domain-like"/>
    <property type="match status" value="1"/>
</dbReference>
<keyword evidence="5" id="KW-0560">Oxidoreductase</keyword>
<organism evidence="8 9">
    <name type="scientific">Qipengyuania oceanensis</name>
    <dbReference type="NCBI Taxonomy" id="1463597"/>
    <lineage>
        <taxon>Bacteria</taxon>
        <taxon>Pseudomonadati</taxon>
        <taxon>Pseudomonadota</taxon>
        <taxon>Alphaproteobacteria</taxon>
        <taxon>Sphingomonadales</taxon>
        <taxon>Erythrobacteraceae</taxon>
        <taxon>Qipengyuania</taxon>
    </lineage>
</organism>
<dbReference type="InterPro" id="IPR016169">
    <property type="entry name" value="FAD-bd_PCMH_sub2"/>
</dbReference>
<evidence type="ECO:0000256" key="4">
    <source>
        <dbReference type="ARBA" id="ARBA00022827"/>
    </source>
</evidence>
<dbReference type="Pfam" id="PF01565">
    <property type="entry name" value="FAD_binding_4"/>
    <property type="match status" value="1"/>
</dbReference>
<gene>
    <name evidence="8" type="ORF">GRI48_03745</name>
</gene>
<reference evidence="8 9" key="1">
    <citation type="submission" date="2019-12" db="EMBL/GenBank/DDBJ databases">
        <title>Genomic-based taxomic classification of the family Erythrobacteraceae.</title>
        <authorList>
            <person name="Xu L."/>
        </authorList>
    </citation>
    <scope>NUCLEOTIDE SEQUENCE [LARGE SCALE GENOMIC DNA]</scope>
    <source>
        <strain evidence="8 9">MCCC 1A09965</strain>
    </source>
</reference>
<evidence type="ECO:0000256" key="1">
    <source>
        <dbReference type="ARBA" id="ARBA00001974"/>
    </source>
</evidence>
<sequence>MALSDFGGELIDAGHSDYDKARFGWNGMIDRKPALIARCKTVADVQAAVRHAGMHGLTAVARGGGHSVSGASVPADGIMIDLSPMNTVEVDPDARIARVGGGALLGDLDAATQAHGLAVTAGVEPETGAGGLTLGGGIGFLARKLGLTIDNLLGAQMVLADGSVVETNAQSHPDLFWAIRGGGGQFGIVTRFDYRLHAIGPDVMVSQAWYPVDKAHEVLHFLDETLRGAPDDVAMGPAILKVPPVEPFPEEWHGRLAIAAVGCHTGDPDAARRQLQPSLELGGMIFGFVDSQPYVEFQKTFGGASPKGGRYYWKSIFVESMTDELIDTLVTGANAVPGEYTQIFMEGLGGAIARVGVTETAFSNRTARWNLGISAGWTDPAMDEEIIAKTRHFAERLGRFSDGTVYLNYLDRDDGARTKAGFGPNYERLMQVKAQYDPDNVFGGPLGGAGQAAAPARPQRRRCEQDCRHPGRTHPRDRSGGY</sequence>
<dbReference type="Gene3D" id="3.30.43.10">
    <property type="entry name" value="Uridine Diphospho-n-acetylenolpyruvylglucosamine Reductase, domain 2"/>
    <property type="match status" value="1"/>
</dbReference>
<feature type="domain" description="FAD-binding PCMH-type" evidence="7">
    <location>
        <begin position="29"/>
        <end position="199"/>
    </location>
</feature>
<dbReference type="PANTHER" id="PTHR42973:SF39">
    <property type="entry name" value="FAD-BINDING PCMH-TYPE DOMAIN-CONTAINING PROTEIN"/>
    <property type="match status" value="1"/>
</dbReference>
<evidence type="ECO:0000313" key="8">
    <source>
        <dbReference type="EMBL" id="MXO62118.1"/>
    </source>
</evidence>
<accession>A0A844YGD4</accession>
<dbReference type="Pfam" id="PF08031">
    <property type="entry name" value="BBE"/>
    <property type="match status" value="1"/>
</dbReference>
<comment type="cofactor">
    <cofactor evidence="1">
        <name>FAD</name>
        <dbReference type="ChEBI" id="CHEBI:57692"/>
    </cofactor>
</comment>
<dbReference type="InterPro" id="IPR016166">
    <property type="entry name" value="FAD-bd_PCMH"/>
</dbReference>